<feature type="domain" description="RRM" evidence="4">
    <location>
        <begin position="232"/>
        <end position="309"/>
    </location>
</feature>
<dbReference type="InterPro" id="IPR050502">
    <property type="entry name" value="Euk_RNA-bind_prot"/>
</dbReference>
<evidence type="ECO:0000256" key="2">
    <source>
        <dbReference type="PROSITE-ProRule" id="PRU00176"/>
    </source>
</evidence>
<keyword evidence="1 2" id="KW-0694">RNA-binding</keyword>
<dbReference type="InterPro" id="IPR000504">
    <property type="entry name" value="RRM_dom"/>
</dbReference>
<evidence type="ECO:0000259" key="4">
    <source>
        <dbReference type="PROSITE" id="PS50102"/>
    </source>
</evidence>
<name>F2EF07_HORVV</name>
<dbReference type="PROSITE" id="PS50102">
    <property type="entry name" value="RRM"/>
    <property type="match status" value="2"/>
</dbReference>
<evidence type="ECO:0000313" key="5">
    <source>
        <dbReference type="EMBL" id="BAK05929.1"/>
    </source>
</evidence>
<dbReference type="SUPFAM" id="SSF54928">
    <property type="entry name" value="RNA-binding domain, RBD"/>
    <property type="match status" value="2"/>
</dbReference>
<reference evidence="5" key="1">
    <citation type="journal article" date="2011" name="Plant Physiol.">
        <title>Comprehensive sequence analysis of 24,783 barley full-length cDNAs derived from 12 clone libraries.</title>
        <authorList>
            <person name="Matsumoto T."/>
            <person name="Tanaka T."/>
            <person name="Sakai H."/>
            <person name="Amano N."/>
            <person name="Kanamori H."/>
            <person name="Kurita K."/>
            <person name="Kikuta A."/>
            <person name="Kamiya K."/>
            <person name="Yamamoto M."/>
            <person name="Ikawa H."/>
            <person name="Fujii N."/>
            <person name="Hori K."/>
            <person name="Itoh T."/>
            <person name="Sato K."/>
        </authorList>
    </citation>
    <scope>NUCLEOTIDE SEQUENCE</scope>
    <source>
        <tissue evidence="5">Flower</tissue>
    </source>
</reference>
<dbReference type="GO" id="GO:0003723">
    <property type="term" value="F:RNA binding"/>
    <property type="evidence" value="ECO:0007669"/>
    <property type="project" value="UniProtKB-UniRule"/>
</dbReference>
<dbReference type="Pfam" id="PF00076">
    <property type="entry name" value="RRM_1"/>
    <property type="match status" value="2"/>
</dbReference>
<dbReference type="PANTHER" id="PTHR48025:SF7">
    <property type="entry name" value="RNA-BINDING (RRM_RBD_RNP MOTIFS) FAMILY PROTEIN"/>
    <property type="match status" value="1"/>
</dbReference>
<feature type="region of interest" description="Disordered" evidence="3">
    <location>
        <begin position="40"/>
        <end position="122"/>
    </location>
</feature>
<dbReference type="AlphaFoldDB" id="F2EF07"/>
<dbReference type="InterPro" id="IPR035979">
    <property type="entry name" value="RBD_domain_sf"/>
</dbReference>
<organism evidence="5">
    <name type="scientific">Hordeum vulgare subsp. vulgare</name>
    <name type="common">Domesticated barley</name>
    <dbReference type="NCBI Taxonomy" id="112509"/>
    <lineage>
        <taxon>Eukaryota</taxon>
        <taxon>Viridiplantae</taxon>
        <taxon>Streptophyta</taxon>
        <taxon>Embryophyta</taxon>
        <taxon>Tracheophyta</taxon>
        <taxon>Spermatophyta</taxon>
        <taxon>Magnoliopsida</taxon>
        <taxon>Liliopsida</taxon>
        <taxon>Poales</taxon>
        <taxon>Poaceae</taxon>
        <taxon>BOP clade</taxon>
        <taxon>Pooideae</taxon>
        <taxon>Triticodae</taxon>
        <taxon>Triticeae</taxon>
        <taxon>Hordeinae</taxon>
        <taxon>Hordeum</taxon>
    </lineage>
</organism>
<protein>
    <submittedName>
        <fullName evidence="5">Predicted protein</fullName>
    </submittedName>
</protein>
<dbReference type="EMBL" id="AK374733">
    <property type="protein sequence ID" value="BAK05929.1"/>
    <property type="molecule type" value="mRNA"/>
</dbReference>
<sequence>MASSPAVYHTLLHFLNPTHSHHLSSPPTRHRRRCLALPSAAARLPNPNAAAPSRFGPVRRASASQLALEAEEETARWPASQAQSDDEDNEQEWAGGNGTAAHGEEEHYGGEPAAEDGSGWDRRRPRPRELFVCNLPRRCGVDELLELFGPYGTVLSVEVSRDAETGISRGCGFVTMRSLAEARTAINALDGFDLDGREMFVKLAAHVIASRRNPGGLSHTPPMKDHIFESRYKIYVGNLAWSVQPQHLREHFTKCGTVVSTRLLTDRKGGRSRVYGFLSFSSAEELEAALQLNNTEFHGRDIIVREAHVKSPDTLSQTLES</sequence>
<dbReference type="InterPro" id="IPR012677">
    <property type="entry name" value="Nucleotide-bd_a/b_plait_sf"/>
</dbReference>
<dbReference type="SMART" id="SM00360">
    <property type="entry name" value="RRM"/>
    <property type="match status" value="2"/>
</dbReference>
<evidence type="ECO:0000256" key="1">
    <source>
        <dbReference type="ARBA" id="ARBA00022884"/>
    </source>
</evidence>
<dbReference type="PANTHER" id="PTHR48025">
    <property type="entry name" value="OS02G0815200 PROTEIN"/>
    <property type="match status" value="1"/>
</dbReference>
<feature type="compositionally biased region" description="Low complexity" evidence="3">
    <location>
        <begin position="40"/>
        <end position="54"/>
    </location>
</feature>
<accession>F2EF07</accession>
<feature type="domain" description="RRM" evidence="4">
    <location>
        <begin position="128"/>
        <end position="206"/>
    </location>
</feature>
<evidence type="ECO:0000256" key="3">
    <source>
        <dbReference type="SAM" id="MobiDB-lite"/>
    </source>
</evidence>
<proteinExistence type="evidence at transcript level"/>
<dbReference type="Gene3D" id="3.30.70.330">
    <property type="match status" value="2"/>
</dbReference>